<dbReference type="GO" id="GO:0009190">
    <property type="term" value="P:cyclic nucleotide biosynthetic process"/>
    <property type="evidence" value="ECO:0007669"/>
    <property type="project" value="InterPro"/>
</dbReference>
<dbReference type="Pfam" id="PF00211">
    <property type="entry name" value="Guanylate_cyc"/>
    <property type="match status" value="1"/>
</dbReference>
<feature type="transmembrane region" description="Helical" evidence="1">
    <location>
        <begin position="61"/>
        <end position="87"/>
    </location>
</feature>
<gene>
    <name evidence="3" type="ORF">IPP15_15200</name>
</gene>
<dbReference type="Gene3D" id="3.30.70.1230">
    <property type="entry name" value="Nucleotide cyclase"/>
    <property type="match status" value="1"/>
</dbReference>
<proteinExistence type="predicted"/>
<evidence type="ECO:0000313" key="3">
    <source>
        <dbReference type="EMBL" id="MBK9983701.1"/>
    </source>
</evidence>
<evidence type="ECO:0000313" key="4">
    <source>
        <dbReference type="Proteomes" id="UP000808337"/>
    </source>
</evidence>
<name>A0A9D7SWU1_9BACT</name>
<dbReference type="GO" id="GO:0004016">
    <property type="term" value="F:adenylate cyclase activity"/>
    <property type="evidence" value="ECO:0007669"/>
    <property type="project" value="UniProtKB-ARBA"/>
</dbReference>
<evidence type="ECO:0000256" key="1">
    <source>
        <dbReference type="SAM" id="Phobius"/>
    </source>
</evidence>
<dbReference type="SUPFAM" id="SSF55073">
    <property type="entry name" value="Nucleotide cyclase"/>
    <property type="match status" value="1"/>
</dbReference>
<comment type="caution">
    <text evidence="3">The sequence shown here is derived from an EMBL/GenBank/DDBJ whole genome shotgun (WGS) entry which is preliminary data.</text>
</comment>
<keyword evidence="1" id="KW-0472">Membrane</keyword>
<dbReference type="InterPro" id="IPR029787">
    <property type="entry name" value="Nucleotide_cyclase"/>
</dbReference>
<reference evidence="3 4" key="1">
    <citation type="submission" date="2020-10" db="EMBL/GenBank/DDBJ databases">
        <title>Connecting structure to function with the recovery of over 1000 high-quality activated sludge metagenome-assembled genomes encoding full-length rRNA genes using long-read sequencing.</title>
        <authorList>
            <person name="Singleton C.M."/>
            <person name="Petriglieri F."/>
            <person name="Kristensen J.M."/>
            <person name="Kirkegaard R.H."/>
            <person name="Michaelsen T.Y."/>
            <person name="Andersen M.H."/>
            <person name="Karst S.M."/>
            <person name="Dueholm M.S."/>
            <person name="Nielsen P.H."/>
            <person name="Albertsen M."/>
        </authorList>
    </citation>
    <scope>NUCLEOTIDE SEQUENCE [LARGE SCALE GENOMIC DNA]</scope>
    <source>
        <strain evidence="3">Ribe_18-Q3-R11-54_MAXAC.273</strain>
    </source>
</reference>
<protein>
    <submittedName>
        <fullName evidence="3">Adenylate/guanylate cyclase domain-containing protein</fullName>
    </submittedName>
</protein>
<dbReference type="PANTHER" id="PTHR43081">
    <property type="entry name" value="ADENYLATE CYCLASE, TERMINAL-DIFFERENTIATION SPECIFIC-RELATED"/>
    <property type="match status" value="1"/>
</dbReference>
<dbReference type="EMBL" id="JADKGY010000022">
    <property type="protein sequence ID" value="MBK9983701.1"/>
    <property type="molecule type" value="Genomic_DNA"/>
</dbReference>
<feature type="transmembrane region" description="Helical" evidence="1">
    <location>
        <begin position="27"/>
        <end position="49"/>
    </location>
</feature>
<dbReference type="GO" id="GO:0035556">
    <property type="term" value="P:intracellular signal transduction"/>
    <property type="evidence" value="ECO:0007669"/>
    <property type="project" value="InterPro"/>
</dbReference>
<dbReference type="Proteomes" id="UP000808337">
    <property type="component" value="Unassembled WGS sequence"/>
</dbReference>
<sequence>MNTKHPDTPDTPPILEVFRSKSELDKILWITGIWVFFSISQSVYDYLVLLSQNVNLAGYDFWTSMMVNAIATFVAGMIGGAILVAYLQRWVRNHPYGQALVYILIAFTLIIFFVTVLAFLTRVSLAAEEGLPEKDIFSQLGHHIRSLTFAKDYFLWLFIVLLTIAGILINDKYGPGNLSSFFMGRYFRPKREEHIFMFLDLRASTYIAQVLGEQQYFNFIKDVVRDVTPVILRHKGNIYQYVGDEVTVSWWMKSGLNKLNCIRCPIEVRKVFNHRSSYYMAQYGVVPDFKAGLHCGPVMVGEIGVVKRDIAFSGEVVGTAARIQNRCNHLEVNLLISHDLKELLPWEGSKLKPEHKGDLLIKGKMENLPLYTVVSE</sequence>
<dbReference type="AlphaFoldDB" id="A0A9D7SWU1"/>
<accession>A0A9D7SWU1</accession>
<dbReference type="PANTHER" id="PTHR43081:SF1">
    <property type="entry name" value="ADENYLATE CYCLASE, TERMINAL-DIFFERENTIATION SPECIFIC"/>
    <property type="match status" value="1"/>
</dbReference>
<evidence type="ECO:0000259" key="2">
    <source>
        <dbReference type="PROSITE" id="PS50125"/>
    </source>
</evidence>
<organism evidence="3 4">
    <name type="scientific">Candidatus Opimibacter skivensis</name>
    <dbReference type="NCBI Taxonomy" id="2982028"/>
    <lineage>
        <taxon>Bacteria</taxon>
        <taxon>Pseudomonadati</taxon>
        <taxon>Bacteroidota</taxon>
        <taxon>Saprospiria</taxon>
        <taxon>Saprospirales</taxon>
        <taxon>Saprospiraceae</taxon>
        <taxon>Candidatus Opimibacter</taxon>
    </lineage>
</organism>
<feature type="transmembrane region" description="Helical" evidence="1">
    <location>
        <begin position="99"/>
        <end position="120"/>
    </location>
</feature>
<dbReference type="PROSITE" id="PS50125">
    <property type="entry name" value="GUANYLATE_CYCLASE_2"/>
    <property type="match status" value="1"/>
</dbReference>
<feature type="transmembrane region" description="Helical" evidence="1">
    <location>
        <begin position="153"/>
        <end position="170"/>
    </location>
</feature>
<dbReference type="CDD" id="cd07302">
    <property type="entry name" value="CHD"/>
    <property type="match status" value="1"/>
</dbReference>
<keyword evidence="1" id="KW-0812">Transmembrane</keyword>
<keyword evidence="1" id="KW-1133">Transmembrane helix</keyword>
<dbReference type="InterPro" id="IPR001054">
    <property type="entry name" value="A/G_cyclase"/>
</dbReference>
<dbReference type="InterPro" id="IPR050697">
    <property type="entry name" value="Adenylyl/Guanylyl_Cyclase_3/4"/>
</dbReference>
<feature type="domain" description="Guanylate cyclase" evidence="2">
    <location>
        <begin position="195"/>
        <end position="324"/>
    </location>
</feature>